<evidence type="ECO:0000313" key="2">
    <source>
        <dbReference type="EMBL" id="KAK6997196.1"/>
    </source>
</evidence>
<feature type="non-terminal residue" evidence="2">
    <location>
        <position position="60"/>
    </location>
</feature>
<feature type="non-terminal residue" evidence="2">
    <location>
        <position position="1"/>
    </location>
</feature>
<proteinExistence type="predicted"/>
<accession>A0AAW0A1G6</accession>
<dbReference type="EMBL" id="JAWWNJ010000116">
    <property type="protein sequence ID" value="KAK6991634.1"/>
    <property type="molecule type" value="Genomic_DNA"/>
</dbReference>
<keyword evidence="3" id="KW-1185">Reference proteome</keyword>
<evidence type="ECO:0000313" key="3">
    <source>
        <dbReference type="Proteomes" id="UP001362999"/>
    </source>
</evidence>
<evidence type="ECO:0000313" key="1">
    <source>
        <dbReference type="EMBL" id="KAK6991634.1"/>
    </source>
</evidence>
<organism evidence="2 3">
    <name type="scientific">Favolaschia claudopus</name>
    <dbReference type="NCBI Taxonomy" id="2862362"/>
    <lineage>
        <taxon>Eukaryota</taxon>
        <taxon>Fungi</taxon>
        <taxon>Dikarya</taxon>
        <taxon>Basidiomycota</taxon>
        <taxon>Agaricomycotina</taxon>
        <taxon>Agaricomycetes</taxon>
        <taxon>Agaricomycetidae</taxon>
        <taxon>Agaricales</taxon>
        <taxon>Marasmiineae</taxon>
        <taxon>Mycenaceae</taxon>
        <taxon>Favolaschia</taxon>
    </lineage>
</organism>
<protein>
    <submittedName>
        <fullName evidence="2">Uncharacterized protein</fullName>
    </submittedName>
</protein>
<reference evidence="2 3" key="1">
    <citation type="journal article" date="2024" name="J Genomics">
        <title>Draft genome sequencing and assembly of Favolaschia claudopus CIRM-BRFM 2984 isolated from oak limbs.</title>
        <authorList>
            <person name="Navarro D."/>
            <person name="Drula E."/>
            <person name="Chaduli D."/>
            <person name="Cazenave R."/>
            <person name="Ahrendt S."/>
            <person name="Wang J."/>
            <person name="Lipzen A."/>
            <person name="Daum C."/>
            <person name="Barry K."/>
            <person name="Grigoriev I.V."/>
            <person name="Favel A."/>
            <person name="Rosso M.N."/>
            <person name="Martin F."/>
        </authorList>
    </citation>
    <scope>NUCLEOTIDE SEQUENCE [LARGE SCALE GENOMIC DNA]</scope>
    <source>
        <strain evidence="2 3">CIRM-BRFM 2984</strain>
    </source>
</reference>
<name>A0AAW0A1G6_9AGAR</name>
<dbReference type="Proteomes" id="UP001362999">
    <property type="component" value="Unassembled WGS sequence"/>
</dbReference>
<sequence>NTWDIKPVQPTCVRWGEKRGNSTHCCRTCGIILLTGEIPGFCCGPKGSRFNDVKPLPPLP</sequence>
<dbReference type="AlphaFoldDB" id="A0AAW0A1G6"/>
<comment type="caution">
    <text evidence="2">The sequence shown here is derived from an EMBL/GenBank/DDBJ whole genome shotgun (WGS) entry which is preliminary data.</text>
</comment>
<gene>
    <name evidence="1" type="ORF">R3P38DRAFT_2413397</name>
    <name evidence="2" type="ORF">R3P38DRAFT_2414971</name>
</gene>
<dbReference type="EMBL" id="JAWWNJ010000093">
    <property type="protein sequence ID" value="KAK6997196.1"/>
    <property type="molecule type" value="Genomic_DNA"/>
</dbReference>